<dbReference type="AlphaFoldDB" id="A0A8S1LI22"/>
<keyword evidence="2" id="KW-1185">Reference proteome</keyword>
<accession>A0A8S1LI22</accession>
<dbReference type="Proteomes" id="UP000692954">
    <property type="component" value="Unassembled WGS sequence"/>
</dbReference>
<gene>
    <name evidence="1" type="ORF">PSON_ATCC_30995.1.T0190099</name>
</gene>
<evidence type="ECO:0000313" key="2">
    <source>
        <dbReference type="Proteomes" id="UP000692954"/>
    </source>
</evidence>
<protein>
    <submittedName>
        <fullName evidence="1">Uncharacterized protein</fullName>
    </submittedName>
</protein>
<dbReference type="EMBL" id="CAJJDN010000019">
    <property type="protein sequence ID" value="CAD8064406.1"/>
    <property type="molecule type" value="Genomic_DNA"/>
</dbReference>
<comment type="caution">
    <text evidence="1">The sequence shown here is derived from an EMBL/GenBank/DDBJ whole genome shotgun (WGS) entry which is preliminary data.</text>
</comment>
<evidence type="ECO:0000313" key="1">
    <source>
        <dbReference type="EMBL" id="CAD8064406.1"/>
    </source>
</evidence>
<organism evidence="1 2">
    <name type="scientific">Paramecium sonneborni</name>
    <dbReference type="NCBI Taxonomy" id="65129"/>
    <lineage>
        <taxon>Eukaryota</taxon>
        <taxon>Sar</taxon>
        <taxon>Alveolata</taxon>
        <taxon>Ciliophora</taxon>
        <taxon>Intramacronucleata</taxon>
        <taxon>Oligohymenophorea</taxon>
        <taxon>Peniculida</taxon>
        <taxon>Parameciidae</taxon>
        <taxon>Paramecium</taxon>
    </lineage>
</organism>
<name>A0A8S1LI22_9CILI</name>
<reference evidence="1" key="1">
    <citation type="submission" date="2021-01" db="EMBL/GenBank/DDBJ databases">
        <authorList>
            <consortium name="Genoscope - CEA"/>
            <person name="William W."/>
        </authorList>
    </citation>
    <scope>NUCLEOTIDE SEQUENCE</scope>
</reference>
<sequence>MKVWNSRIRLYFIKINGFLYNSFRCTTPIKRKYTSEQNCYLKLMKIIYIIDSNQQIFSQVIKGIPDESNNNTTQ</sequence>
<proteinExistence type="predicted"/>